<organism evidence="1 2">
    <name type="scientific">Saccharothrix mutabilis subsp. mutabilis</name>
    <dbReference type="NCBI Taxonomy" id="66855"/>
    <lineage>
        <taxon>Bacteria</taxon>
        <taxon>Bacillati</taxon>
        <taxon>Actinomycetota</taxon>
        <taxon>Actinomycetes</taxon>
        <taxon>Pseudonocardiales</taxon>
        <taxon>Pseudonocardiaceae</taxon>
        <taxon>Saccharothrix</taxon>
    </lineage>
</organism>
<protein>
    <submittedName>
        <fullName evidence="1">Uncharacterized protein</fullName>
    </submittedName>
</protein>
<dbReference type="EMBL" id="BAAABU010000013">
    <property type="protein sequence ID" value="GAA0245711.1"/>
    <property type="molecule type" value="Genomic_DNA"/>
</dbReference>
<name>A0ABP3E0Q0_9PSEU</name>
<gene>
    <name evidence="1" type="ORF">GCM10010492_51440</name>
</gene>
<accession>A0ABP3E0Q0</accession>
<evidence type="ECO:0000313" key="1">
    <source>
        <dbReference type="EMBL" id="GAA0245711.1"/>
    </source>
</evidence>
<sequence>MDTKENGARGVAVDADAVKKAAEADAVKRAAEAEKAAADARAARVAADRAERDRWAALVPDLSKVQLGSTTVSGDQAVRGGALALRALDDAAAKVAEVVAGLRPSGPVLVTGDVDLAGGVAAHRAVMGGVERLTRAADELLKTVQPSMQEAVGVLGVGALVAQAVPALMQLTSSKRTVTTAAVPADDLASAACVMGQLVAKNVVVRHDDFRMPVATRVEAALAALDDRRKEVAERIDRLGGAQEAERDELKSFLASVDTFLAAVTAVPAGATRSPWADACLHDALHDGSVDHVVLVKGAAGTTTQLVNDRPIGRDDVSLVADVSITYLVLRLADNRLVAAGAAAGTATMTGKIGKRLRVTP</sequence>
<proteinExistence type="predicted"/>
<keyword evidence="2" id="KW-1185">Reference proteome</keyword>
<reference evidence="2" key="1">
    <citation type="journal article" date="2019" name="Int. J. Syst. Evol. Microbiol.">
        <title>The Global Catalogue of Microorganisms (GCM) 10K type strain sequencing project: providing services to taxonomists for standard genome sequencing and annotation.</title>
        <authorList>
            <consortium name="The Broad Institute Genomics Platform"/>
            <consortium name="The Broad Institute Genome Sequencing Center for Infectious Disease"/>
            <person name="Wu L."/>
            <person name="Ma J."/>
        </authorList>
    </citation>
    <scope>NUCLEOTIDE SEQUENCE [LARGE SCALE GENOMIC DNA]</scope>
    <source>
        <strain evidence="2">JCM 3380</strain>
    </source>
</reference>
<evidence type="ECO:0000313" key="2">
    <source>
        <dbReference type="Proteomes" id="UP001500416"/>
    </source>
</evidence>
<comment type="caution">
    <text evidence="1">The sequence shown here is derived from an EMBL/GenBank/DDBJ whole genome shotgun (WGS) entry which is preliminary data.</text>
</comment>
<dbReference type="RefSeq" id="WP_343936449.1">
    <property type="nucleotide sequence ID" value="NZ_BAAABU010000013.1"/>
</dbReference>
<dbReference type="Proteomes" id="UP001500416">
    <property type="component" value="Unassembled WGS sequence"/>
</dbReference>